<dbReference type="PANTHER" id="PTHR34704:SF2">
    <property type="entry name" value="ATPASE"/>
    <property type="match status" value="1"/>
</dbReference>
<comment type="caution">
    <text evidence="3">The sequence shown here is derived from an EMBL/GenBank/DDBJ whole genome shotgun (WGS) entry which is preliminary data.</text>
</comment>
<dbReference type="Pfam" id="PF03008">
    <property type="entry name" value="DUF234"/>
    <property type="match status" value="1"/>
</dbReference>
<keyword evidence="3" id="KW-0067">ATP-binding</keyword>
<dbReference type="InterPro" id="IPR004256">
    <property type="entry name" value="DUF234"/>
</dbReference>
<dbReference type="SUPFAM" id="SSF52540">
    <property type="entry name" value="P-loop containing nucleoside triphosphate hydrolases"/>
    <property type="match status" value="1"/>
</dbReference>
<evidence type="ECO:0000259" key="1">
    <source>
        <dbReference type="Pfam" id="PF01637"/>
    </source>
</evidence>
<dbReference type="Proteomes" id="UP001232750">
    <property type="component" value="Unassembled WGS sequence"/>
</dbReference>
<evidence type="ECO:0000313" key="4">
    <source>
        <dbReference type="Proteomes" id="UP001232750"/>
    </source>
</evidence>
<keyword evidence="4" id="KW-1185">Reference proteome</keyword>
<gene>
    <name evidence="3" type="ORF">QNJ86_08290</name>
</gene>
<evidence type="ECO:0000259" key="2">
    <source>
        <dbReference type="Pfam" id="PF03008"/>
    </source>
</evidence>
<feature type="domain" description="DUF234" evidence="2">
    <location>
        <begin position="314"/>
        <end position="417"/>
    </location>
</feature>
<dbReference type="EMBL" id="JASJEU010000014">
    <property type="protein sequence ID" value="MDJ1650799.1"/>
    <property type="molecule type" value="Genomic_DNA"/>
</dbReference>
<dbReference type="InterPro" id="IPR011335">
    <property type="entry name" value="Restrct_endonuc-II-like"/>
</dbReference>
<evidence type="ECO:0000313" key="3">
    <source>
        <dbReference type="EMBL" id="MDJ1650799.1"/>
    </source>
</evidence>
<name>A0ABT7DMN5_9ACTN</name>
<dbReference type="InterPro" id="IPR027417">
    <property type="entry name" value="P-loop_NTPase"/>
</dbReference>
<dbReference type="Gene3D" id="3.40.50.300">
    <property type="entry name" value="P-loop containing nucleotide triphosphate hydrolases"/>
    <property type="match status" value="1"/>
</dbReference>
<dbReference type="GO" id="GO:0005524">
    <property type="term" value="F:ATP binding"/>
    <property type="evidence" value="ECO:0007669"/>
    <property type="project" value="UniProtKB-KW"/>
</dbReference>
<sequence length="472" mass="53166">MFVGREEELDSLERLYRKKGFQMVVLYGRRRVGKTTLLDEFSKGKPALYFTAQVQSSAMNLRSFSQAIYRFFDLPVSTGSFATWSDAFSFIANSSKNMDNPLLFVFDEFPYAAESEPSLPSALQIAIDHEFKSTNTRIILSGSNEGFMESKVLGAKSPPYGRRTAQIKLQPFDYLDAARMIPSATEVQRIEYYAAFGGTPYYLAQIDEDASFEKNVEYLFFNKAGLLYEEPMMLLRQELREPASYNSVLSAIASGATAPKRIAETAGIEQASVGKYLKTLEGLSFIERIVPFGENPEKSRKALYVVRDPFFAYWYRFVSPNVGAIENGAGQAAAQATAFGDVFSTYVGKRFEDICLQWLARQNRAARLPFLASSFGRWWGTDPAVREQADIDVIAADKRSGKILLGECKWRSSFNETEALEKLEARAALVKGYDKRYLALFTKEPVTAATAKKMRSRDDLMFVSTRNLFESL</sequence>
<reference evidence="3 4" key="1">
    <citation type="submission" date="2023-05" db="EMBL/GenBank/DDBJ databases">
        <title>Gordonibacter KGMB12511T sp. nov., isolated from faeces of healthy Korean.</title>
        <authorList>
            <person name="Kim H.S."/>
            <person name="Kim J.-S."/>
            <person name="Suh M.K."/>
            <person name="Eom M.K."/>
            <person name="Do H.E."/>
            <person name="Lee J.-S."/>
        </authorList>
    </citation>
    <scope>NUCLEOTIDE SEQUENCE [LARGE SCALE GENOMIC DNA]</scope>
    <source>
        <strain evidence="3 4">KGMB12511</strain>
    </source>
</reference>
<dbReference type="Pfam" id="PF01637">
    <property type="entry name" value="ATPase_2"/>
    <property type="match status" value="1"/>
</dbReference>
<protein>
    <submittedName>
        <fullName evidence="3">ATP-binding protein</fullName>
    </submittedName>
</protein>
<dbReference type="RefSeq" id="WP_283832140.1">
    <property type="nucleotide sequence ID" value="NZ_JASJEU010000014.1"/>
</dbReference>
<dbReference type="InterPro" id="IPR011579">
    <property type="entry name" value="ATPase_dom"/>
</dbReference>
<proteinExistence type="predicted"/>
<organism evidence="3 4">
    <name type="scientific">Gordonibacter faecis</name>
    <dbReference type="NCBI Taxonomy" id="3047475"/>
    <lineage>
        <taxon>Bacteria</taxon>
        <taxon>Bacillati</taxon>
        <taxon>Actinomycetota</taxon>
        <taxon>Coriobacteriia</taxon>
        <taxon>Eggerthellales</taxon>
        <taxon>Eggerthellaceae</taxon>
        <taxon>Gordonibacter</taxon>
    </lineage>
</organism>
<accession>A0ABT7DMN5</accession>
<dbReference type="SUPFAM" id="SSF52980">
    <property type="entry name" value="Restriction endonuclease-like"/>
    <property type="match status" value="1"/>
</dbReference>
<feature type="domain" description="ATPase" evidence="1">
    <location>
        <begin position="2"/>
        <end position="205"/>
    </location>
</feature>
<keyword evidence="3" id="KW-0547">Nucleotide-binding</keyword>
<dbReference type="PANTHER" id="PTHR34704">
    <property type="entry name" value="ATPASE"/>
    <property type="match status" value="1"/>
</dbReference>